<dbReference type="InterPro" id="IPR019223">
    <property type="entry name" value="DUF2147"/>
</dbReference>
<feature type="domain" description="DUF2147" evidence="1">
    <location>
        <begin position="20"/>
        <end position="126"/>
    </location>
</feature>
<evidence type="ECO:0000313" key="2">
    <source>
        <dbReference type="EMBL" id="RWY54365.1"/>
    </source>
</evidence>
<keyword evidence="3" id="KW-1185">Reference proteome</keyword>
<dbReference type="PANTHER" id="PTHR36919">
    <property type="entry name" value="BLR1215 PROTEIN"/>
    <property type="match status" value="1"/>
</dbReference>
<organism evidence="2 3">
    <name type="scientific">Mucilaginibacter gilvus</name>
    <dbReference type="NCBI Taxonomy" id="2305909"/>
    <lineage>
        <taxon>Bacteria</taxon>
        <taxon>Pseudomonadati</taxon>
        <taxon>Bacteroidota</taxon>
        <taxon>Sphingobacteriia</taxon>
        <taxon>Sphingobacteriales</taxon>
        <taxon>Sphingobacteriaceae</taxon>
        <taxon>Mucilaginibacter</taxon>
    </lineage>
</organism>
<accession>A0A444MRX7</accession>
<reference evidence="2 3" key="1">
    <citation type="submission" date="2019-01" db="EMBL/GenBank/DDBJ databases">
        <title>Mucilaginibacter antarcticum sp. nov., isolated from antarctic soil.</title>
        <authorList>
            <person name="Yan Y.-Q."/>
            <person name="Du Z.-J."/>
        </authorList>
    </citation>
    <scope>NUCLEOTIDE SEQUENCE [LARGE SCALE GENOMIC DNA]</scope>
    <source>
        <strain evidence="2 3">F01003</strain>
    </source>
</reference>
<dbReference type="Proteomes" id="UP000286701">
    <property type="component" value="Unassembled WGS sequence"/>
</dbReference>
<comment type="caution">
    <text evidence="2">The sequence shown here is derived from an EMBL/GenBank/DDBJ whole genome shotgun (WGS) entry which is preliminary data.</text>
</comment>
<gene>
    <name evidence="2" type="ORF">EPL05_07230</name>
</gene>
<dbReference type="AlphaFoldDB" id="A0A444MRX7"/>
<dbReference type="OrthoDB" id="9814399at2"/>
<dbReference type="Pfam" id="PF09917">
    <property type="entry name" value="DUF2147"/>
    <property type="match status" value="1"/>
</dbReference>
<evidence type="ECO:0000313" key="3">
    <source>
        <dbReference type="Proteomes" id="UP000286701"/>
    </source>
</evidence>
<dbReference type="EMBL" id="SBIW01000003">
    <property type="protein sequence ID" value="RWY54365.1"/>
    <property type="molecule type" value="Genomic_DNA"/>
</dbReference>
<dbReference type="PANTHER" id="PTHR36919:SF2">
    <property type="entry name" value="BLL6627 PROTEIN"/>
    <property type="match status" value="1"/>
</dbReference>
<dbReference type="Gene3D" id="2.40.128.520">
    <property type="match status" value="1"/>
</dbReference>
<name>A0A444MRX7_9SPHI</name>
<sequence length="129" mass="14561">MMLSSAALAQSPAKGDEITGLYWSPEKDAKVEIYKKGVEYFGKSVWVAHPRRDNKNPNETLKNRELLGIDLFSGFHYNDGAYTSGKVYDPESGKTYDCKMSLKGDILKVRGYIGISFFGRTAYFQRIKS</sequence>
<evidence type="ECO:0000259" key="1">
    <source>
        <dbReference type="Pfam" id="PF09917"/>
    </source>
</evidence>
<protein>
    <submittedName>
        <fullName evidence="2">DUF2147 domain-containing protein</fullName>
    </submittedName>
</protein>
<proteinExistence type="predicted"/>